<keyword evidence="1" id="KW-0121">Carboxypeptidase</keyword>
<name>A0A7D9JQL0_PARCT</name>
<dbReference type="GO" id="GO:0004180">
    <property type="term" value="F:carboxypeptidase activity"/>
    <property type="evidence" value="ECO:0007669"/>
    <property type="project" value="UniProtKB-KW"/>
</dbReference>
<dbReference type="Proteomes" id="UP001152795">
    <property type="component" value="Unassembled WGS sequence"/>
</dbReference>
<dbReference type="AlphaFoldDB" id="A0A7D9JQL0"/>
<keyword evidence="2" id="KW-1185">Reference proteome</keyword>
<gene>
    <name evidence="1" type="ORF">PACLA_8A020452</name>
</gene>
<protein>
    <submittedName>
        <fullName evidence="1">Carboxypeptidase D</fullName>
    </submittedName>
</protein>
<proteinExistence type="predicted"/>
<evidence type="ECO:0000313" key="2">
    <source>
        <dbReference type="Proteomes" id="UP001152795"/>
    </source>
</evidence>
<accession>A0A7D9JQL0</accession>
<keyword evidence="1" id="KW-0378">Hydrolase</keyword>
<reference evidence="1" key="1">
    <citation type="submission" date="2020-04" db="EMBL/GenBank/DDBJ databases">
        <authorList>
            <person name="Alioto T."/>
            <person name="Alioto T."/>
            <person name="Gomez Garrido J."/>
        </authorList>
    </citation>
    <scope>NUCLEOTIDE SEQUENCE</scope>
    <source>
        <strain evidence="1">A484AB</strain>
    </source>
</reference>
<evidence type="ECO:0000313" key="1">
    <source>
        <dbReference type="EMBL" id="CAB4034561.1"/>
    </source>
</evidence>
<organism evidence="1 2">
    <name type="scientific">Paramuricea clavata</name>
    <name type="common">Red gorgonian</name>
    <name type="synonym">Violescent sea-whip</name>
    <dbReference type="NCBI Taxonomy" id="317549"/>
    <lineage>
        <taxon>Eukaryota</taxon>
        <taxon>Metazoa</taxon>
        <taxon>Cnidaria</taxon>
        <taxon>Anthozoa</taxon>
        <taxon>Octocorallia</taxon>
        <taxon>Malacalcyonacea</taxon>
        <taxon>Plexauridae</taxon>
        <taxon>Paramuricea</taxon>
    </lineage>
</organism>
<dbReference type="EMBL" id="CACRXK020020223">
    <property type="protein sequence ID" value="CAB4034561.1"/>
    <property type="molecule type" value="Genomic_DNA"/>
</dbReference>
<comment type="caution">
    <text evidence="1">The sequence shown here is derived from an EMBL/GenBank/DDBJ whole genome shotgun (WGS) entry which is preliminary data.</text>
</comment>
<sequence length="159" mass="18525">MHKKSTPKFECMLAINDTIEATIILQEKLTKHIKDNPNIVKTPDILFAKLKFTEEEITTVNNITLKEWQCKEWYVQKAGFITASKCKQIYTSQGTIEKNTGKNIDVSSLVKNIVQPKIIHIKEQKQHHKEAQNARDWGVFHGHSLHNAYFRVERHKHHS</sequence>
<keyword evidence="1" id="KW-0645">Protease</keyword>